<evidence type="ECO:0000256" key="3">
    <source>
        <dbReference type="ARBA" id="ARBA00022574"/>
    </source>
</evidence>
<evidence type="ECO:0000256" key="7">
    <source>
        <dbReference type="PROSITE-ProRule" id="PRU00221"/>
    </source>
</evidence>
<comment type="similarity">
    <text evidence="1 8">Belongs to the WD repeat DDB2/WDR76 family.</text>
</comment>
<dbReference type="Gene3D" id="2.130.10.10">
    <property type="entry name" value="YVTN repeat-like/Quinoprotein amine dehydrogenase"/>
    <property type="match status" value="1"/>
</dbReference>
<dbReference type="InterPro" id="IPR001680">
    <property type="entry name" value="WD40_rpt"/>
</dbReference>
<evidence type="ECO:0000256" key="9">
    <source>
        <dbReference type="SAM" id="MobiDB-lite"/>
    </source>
</evidence>
<dbReference type="GO" id="GO:0003677">
    <property type="term" value="F:DNA binding"/>
    <property type="evidence" value="ECO:0007669"/>
    <property type="project" value="UniProtKB-UniRule"/>
</dbReference>
<dbReference type="PROSITE" id="PS50082">
    <property type="entry name" value="WD_REPEATS_2"/>
    <property type="match status" value="1"/>
</dbReference>
<keyword evidence="6 8" id="KW-0238">DNA-binding</keyword>
<organism evidence="10 11">
    <name type="scientific">Phakopsora pachyrhizi</name>
    <name type="common">Asian soybean rust disease fungus</name>
    <dbReference type="NCBI Taxonomy" id="170000"/>
    <lineage>
        <taxon>Eukaryota</taxon>
        <taxon>Fungi</taxon>
        <taxon>Dikarya</taxon>
        <taxon>Basidiomycota</taxon>
        <taxon>Pucciniomycotina</taxon>
        <taxon>Pucciniomycetes</taxon>
        <taxon>Pucciniales</taxon>
        <taxon>Phakopsoraceae</taxon>
        <taxon>Phakopsora</taxon>
    </lineage>
</organism>
<gene>
    <name evidence="10" type="ORF">PPACK8108_LOCUS7158</name>
</gene>
<evidence type="ECO:0000256" key="2">
    <source>
        <dbReference type="ARBA" id="ARBA00021132"/>
    </source>
</evidence>
<dbReference type="InterPro" id="IPR019775">
    <property type="entry name" value="WD40_repeat_CS"/>
</dbReference>
<keyword evidence="4" id="KW-0677">Repeat</keyword>
<sequence length="558" mass="62757">MVGTVKQPMTDYEQQRLENIKKNQSILSSLAIPAKISFRSEIVKDRLNSDSSSTPSRKRKNSSASSKFYIPPKRHATRASVKSGQVDLSLALVEGEDPLLLKPVEPFVKNELERDRHLDRSLVAHNFSSRNGDRDLSYSSLFTNLKTTGSSDLVDLYDQSSKEPEDDQLRSMLDGLKLRSACKVCPSRVYSIAFHSDRSKSLIFIGEKSGGVSVWDPLARSTEEEEGSDTKDFLPQKEKVPSDEDEEEILEGKSYFIQAHPSSVSAIQTHPSNPHLIFTSSYDRSVRQLNFETQSSSEILDGDQLGSDGDQNLFSAFEFINEGREIWCSDTNGGLSHYDLRLPKTSARRWNVSYKKIGCVNIRLPHSDHKLAVTAGLNREMRIWDLSRLMGLSTDAEVEEIERVASLSTYTHRLACSSAYFNHTGRKIVSTSYDDLIRVWDLNSETVESWEDSKPTKELSELDDTIDPAYYAVHDNKTGRWVTPMKARWCPNPLFPTHFTVGNMKQKLDVYSDKARLIKQLADPSVLKSVPAVTNQHPTSSNLQIVGGVAGGKAYFWM</sequence>
<dbReference type="SUPFAM" id="SSF50978">
    <property type="entry name" value="WD40 repeat-like"/>
    <property type="match status" value="1"/>
</dbReference>
<keyword evidence="5 8" id="KW-0227">DNA damage</keyword>
<dbReference type="Proteomes" id="UP001153365">
    <property type="component" value="Unassembled WGS sequence"/>
</dbReference>
<feature type="repeat" description="WD" evidence="7">
    <location>
        <begin position="409"/>
        <end position="444"/>
    </location>
</feature>
<dbReference type="Pfam" id="PF00400">
    <property type="entry name" value="WD40"/>
    <property type="match status" value="2"/>
</dbReference>
<reference evidence="10" key="1">
    <citation type="submission" date="2022-06" db="EMBL/GenBank/DDBJ databases">
        <authorList>
            <consortium name="SYNGENTA / RWTH Aachen University"/>
        </authorList>
    </citation>
    <scope>NUCLEOTIDE SEQUENCE</scope>
</reference>
<dbReference type="PROSITE" id="PS50294">
    <property type="entry name" value="WD_REPEATS_REGION"/>
    <property type="match status" value="1"/>
</dbReference>
<dbReference type="SMART" id="SM00320">
    <property type="entry name" value="WD40"/>
    <property type="match status" value="4"/>
</dbReference>
<dbReference type="AlphaFoldDB" id="A0AAV0AV60"/>
<protein>
    <recommendedName>
        <fullName evidence="2 8">DNA damage-binding protein CMR1</fullName>
    </recommendedName>
</protein>
<name>A0AAV0AV60_PHAPC</name>
<feature type="region of interest" description="Disordered" evidence="9">
    <location>
        <begin position="219"/>
        <end position="244"/>
    </location>
</feature>
<comment type="function">
    <text evidence="8">DNA-binding protein that binds to both single- and double-stranded DNA. Binds preferentially to UV-damaged DNA. May be involved in DNA-metabolic processes.</text>
</comment>
<evidence type="ECO:0000313" key="10">
    <source>
        <dbReference type="EMBL" id="CAH7672357.1"/>
    </source>
</evidence>
<proteinExistence type="inferred from homology"/>
<dbReference type="InterPro" id="IPR036322">
    <property type="entry name" value="WD40_repeat_dom_sf"/>
</dbReference>
<dbReference type="PROSITE" id="PS00678">
    <property type="entry name" value="WD_REPEATS_1"/>
    <property type="match status" value="1"/>
</dbReference>
<dbReference type="InterPro" id="IPR015943">
    <property type="entry name" value="WD40/YVTN_repeat-like_dom_sf"/>
</dbReference>
<dbReference type="GO" id="GO:0005634">
    <property type="term" value="C:nucleus"/>
    <property type="evidence" value="ECO:0007669"/>
    <property type="project" value="TreeGrafter"/>
</dbReference>
<evidence type="ECO:0000256" key="5">
    <source>
        <dbReference type="ARBA" id="ARBA00022763"/>
    </source>
</evidence>
<keyword evidence="11" id="KW-1185">Reference proteome</keyword>
<evidence type="ECO:0000256" key="4">
    <source>
        <dbReference type="ARBA" id="ARBA00022737"/>
    </source>
</evidence>
<evidence type="ECO:0000313" key="11">
    <source>
        <dbReference type="Proteomes" id="UP001153365"/>
    </source>
</evidence>
<dbReference type="EMBL" id="CALTRL010001388">
    <property type="protein sequence ID" value="CAH7672357.1"/>
    <property type="molecule type" value="Genomic_DNA"/>
</dbReference>
<accession>A0AAV0AV60</accession>
<keyword evidence="3 7" id="KW-0853">WD repeat</keyword>
<evidence type="ECO:0000256" key="1">
    <source>
        <dbReference type="ARBA" id="ARBA00005434"/>
    </source>
</evidence>
<dbReference type="InterPro" id="IPR050853">
    <property type="entry name" value="WD_repeat_DNA-damage-binding"/>
</dbReference>
<evidence type="ECO:0000256" key="8">
    <source>
        <dbReference type="RuleBase" id="RU365004"/>
    </source>
</evidence>
<dbReference type="GO" id="GO:2000001">
    <property type="term" value="P:regulation of DNA damage checkpoint"/>
    <property type="evidence" value="ECO:0007669"/>
    <property type="project" value="TreeGrafter"/>
</dbReference>
<feature type="region of interest" description="Disordered" evidence="9">
    <location>
        <begin position="46"/>
        <end position="71"/>
    </location>
</feature>
<feature type="compositionally biased region" description="Basic and acidic residues" evidence="9">
    <location>
        <begin position="228"/>
        <end position="242"/>
    </location>
</feature>
<dbReference type="PANTHER" id="PTHR14773">
    <property type="entry name" value="WD REPEAT-CONTAINING PROTEIN 76"/>
    <property type="match status" value="1"/>
</dbReference>
<dbReference type="GO" id="GO:0006974">
    <property type="term" value="P:DNA damage response"/>
    <property type="evidence" value="ECO:0007669"/>
    <property type="project" value="UniProtKB-KW"/>
</dbReference>
<dbReference type="PANTHER" id="PTHR14773:SF0">
    <property type="entry name" value="WD REPEAT-CONTAINING PROTEIN 76"/>
    <property type="match status" value="1"/>
</dbReference>
<comment type="caution">
    <text evidence="10">The sequence shown here is derived from an EMBL/GenBank/DDBJ whole genome shotgun (WGS) entry which is preliminary data.</text>
</comment>
<evidence type="ECO:0000256" key="6">
    <source>
        <dbReference type="ARBA" id="ARBA00023125"/>
    </source>
</evidence>